<proteinExistence type="predicted"/>
<sequence length="51" mass="5727">MQKGKRACWAMRRLHGNDRMLNGGGLRYTSTVHSQITTVRGQLHRSSTISA</sequence>
<organism evidence="1 2">
    <name type="scientific">Collinsella stercoris DSM 13279</name>
    <dbReference type="NCBI Taxonomy" id="445975"/>
    <lineage>
        <taxon>Bacteria</taxon>
        <taxon>Bacillati</taxon>
        <taxon>Actinomycetota</taxon>
        <taxon>Coriobacteriia</taxon>
        <taxon>Coriobacteriales</taxon>
        <taxon>Coriobacteriaceae</taxon>
        <taxon>Collinsella</taxon>
    </lineage>
</organism>
<dbReference type="STRING" id="445975.COLSTE_01158"/>
<name>B6GAQ8_9ACTN</name>
<dbReference type="AlphaFoldDB" id="B6GAQ8"/>
<gene>
    <name evidence="1" type="ORF">COLSTE_01158</name>
</gene>
<keyword evidence="2" id="KW-1185">Reference proteome</keyword>
<dbReference type="HOGENOM" id="CLU_3097706_0_0_11"/>
<reference evidence="1 2" key="1">
    <citation type="submission" date="2008-10" db="EMBL/GenBank/DDBJ databases">
        <title>Draft genome sequence of Collinsella stercoris (DSM 13279).</title>
        <authorList>
            <person name="Sudarsanam P."/>
            <person name="Ley R."/>
            <person name="Guruge J."/>
            <person name="Turnbaugh P.J."/>
            <person name="Mahowald M."/>
            <person name="Liep D."/>
            <person name="Gordon J."/>
        </authorList>
    </citation>
    <scope>NUCLEOTIDE SEQUENCE [LARGE SCALE GENOMIC DNA]</scope>
    <source>
        <strain evidence="1 2">DSM 13279</strain>
    </source>
</reference>
<evidence type="ECO:0000313" key="2">
    <source>
        <dbReference type="Proteomes" id="UP000003560"/>
    </source>
</evidence>
<evidence type="ECO:0000313" key="1">
    <source>
        <dbReference type="EMBL" id="EEA90584.1"/>
    </source>
</evidence>
<dbReference type="Proteomes" id="UP000003560">
    <property type="component" value="Unassembled WGS sequence"/>
</dbReference>
<protein>
    <submittedName>
        <fullName evidence="1">Uncharacterized protein</fullName>
    </submittedName>
</protein>
<reference evidence="1 2" key="2">
    <citation type="submission" date="2008-10" db="EMBL/GenBank/DDBJ databases">
        <authorList>
            <person name="Fulton L."/>
            <person name="Clifton S."/>
            <person name="Fulton B."/>
            <person name="Xu J."/>
            <person name="Minx P."/>
            <person name="Pepin K.H."/>
            <person name="Johnson M."/>
            <person name="Thiruvilangam P."/>
            <person name="Bhonagiri V."/>
            <person name="Nash W.E."/>
            <person name="Mardis E.R."/>
            <person name="Wilson R.K."/>
        </authorList>
    </citation>
    <scope>NUCLEOTIDE SEQUENCE [LARGE SCALE GENOMIC DNA]</scope>
    <source>
        <strain evidence="1 2">DSM 13279</strain>
    </source>
</reference>
<accession>B6GAQ8</accession>
<dbReference type="EMBL" id="ABXJ01000068">
    <property type="protein sequence ID" value="EEA90584.1"/>
    <property type="molecule type" value="Genomic_DNA"/>
</dbReference>
<comment type="caution">
    <text evidence="1">The sequence shown here is derived from an EMBL/GenBank/DDBJ whole genome shotgun (WGS) entry which is preliminary data.</text>
</comment>